<dbReference type="OrthoDB" id="6357129at2759"/>
<dbReference type="EMBL" id="VSRR010000251">
    <property type="protein sequence ID" value="MPC12994.1"/>
    <property type="molecule type" value="Genomic_DNA"/>
</dbReference>
<sequence>MEYRRQSLDALTGRQNGAQERERKVTYAGHSSANRIRAYEYNIVPRSIVNLKEEDVEAEDQQKVRRQKGIPFEEDFALKNSKRLNQFSRVNVCLGSHYKEGFVDAFKDDCVLSRELLFPRPGKS</sequence>
<dbReference type="AlphaFoldDB" id="A0A5B7CW74"/>
<accession>A0A5B7CW74</accession>
<protein>
    <submittedName>
        <fullName evidence="2">Uncharacterized protein</fullName>
    </submittedName>
</protein>
<gene>
    <name evidence="2" type="ORF">E2C01_005712</name>
</gene>
<evidence type="ECO:0000313" key="2">
    <source>
        <dbReference type="EMBL" id="MPC12994.1"/>
    </source>
</evidence>
<comment type="caution">
    <text evidence="2">The sequence shown here is derived from an EMBL/GenBank/DDBJ whole genome shotgun (WGS) entry which is preliminary data.</text>
</comment>
<evidence type="ECO:0000256" key="1">
    <source>
        <dbReference type="SAM" id="MobiDB-lite"/>
    </source>
</evidence>
<feature type="region of interest" description="Disordered" evidence="1">
    <location>
        <begin position="1"/>
        <end position="26"/>
    </location>
</feature>
<dbReference type="Proteomes" id="UP000324222">
    <property type="component" value="Unassembled WGS sequence"/>
</dbReference>
<organism evidence="2 3">
    <name type="scientific">Portunus trituberculatus</name>
    <name type="common">Swimming crab</name>
    <name type="synonym">Neptunus trituberculatus</name>
    <dbReference type="NCBI Taxonomy" id="210409"/>
    <lineage>
        <taxon>Eukaryota</taxon>
        <taxon>Metazoa</taxon>
        <taxon>Ecdysozoa</taxon>
        <taxon>Arthropoda</taxon>
        <taxon>Crustacea</taxon>
        <taxon>Multicrustacea</taxon>
        <taxon>Malacostraca</taxon>
        <taxon>Eumalacostraca</taxon>
        <taxon>Eucarida</taxon>
        <taxon>Decapoda</taxon>
        <taxon>Pleocyemata</taxon>
        <taxon>Brachyura</taxon>
        <taxon>Eubrachyura</taxon>
        <taxon>Portunoidea</taxon>
        <taxon>Portunidae</taxon>
        <taxon>Portuninae</taxon>
        <taxon>Portunus</taxon>
    </lineage>
</organism>
<reference evidence="2 3" key="1">
    <citation type="submission" date="2019-05" db="EMBL/GenBank/DDBJ databases">
        <title>Another draft genome of Portunus trituberculatus and its Hox gene families provides insights of decapod evolution.</title>
        <authorList>
            <person name="Jeong J.-H."/>
            <person name="Song I."/>
            <person name="Kim S."/>
            <person name="Choi T."/>
            <person name="Kim D."/>
            <person name="Ryu S."/>
            <person name="Kim W."/>
        </authorList>
    </citation>
    <scope>NUCLEOTIDE SEQUENCE [LARGE SCALE GENOMIC DNA]</scope>
    <source>
        <tissue evidence="2">Muscle</tissue>
    </source>
</reference>
<evidence type="ECO:0000313" key="3">
    <source>
        <dbReference type="Proteomes" id="UP000324222"/>
    </source>
</evidence>
<proteinExistence type="predicted"/>
<name>A0A5B7CW74_PORTR</name>
<keyword evidence="3" id="KW-1185">Reference proteome</keyword>